<evidence type="ECO:0000313" key="2">
    <source>
        <dbReference type="EMBL" id="NBI80442.1"/>
    </source>
</evidence>
<evidence type="ECO:0000259" key="1">
    <source>
        <dbReference type="PROSITE" id="PS50943"/>
    </source>
</evidence>
<dbReference type="CDD" id="cd00093">
    <property type="entry name" value="HTH_XRE"/>
    <property type="match status" value="1"/>
</dbReference>
<dbReference type="EMBL" id="QXWZ01000063">
    <property type="protein sequence ID" value="NBI80442.1"/>
    <property type="molecule type" value="Genomic_DNA"/>
</dbReference>
<dbReference type="Gene3D" id="1.10.260.40">
    <property type="entry name" value="lambda repressor-like DNA-binding domains"/>
    <property type="match status" value="1"/>
</dbReference>
<name>A0A845RS44_9FIRM</name>
<sequence>MYIPKSSEIKRRRLEAGYNCQELSLRAGLPKNAIYRIELDQSRYTYPIRARAIAKALRCKVEDIFTITEGA</sequence>
<dbReference type="InterPro" id="IPR010982">
    <property type="entry name" value="Lambda_DNA-bd_dom_sf"/>
</dbReference>
<dbReference type="OrthoDB" id="1862029at2"/>
<dbReference type="SUPFAM" id="SSF47413">
    <property type="entry name" value="lambda repressor-like DNA-binding domains"/>
    <property type="match status" value="1"/>
</dbReference>
<dbReference type="Proteomes" id="UP000446348">
    <property type="component" value="Unassembled WGS sequence"/>
</dbReference>
<organism evidence="2 3">
    <name type="scientific">Anaerotruncus colihominis</name>
    <dbReference type="NCBI Taxonomy" id="169435"/>
    <lineage>
        <taxon>Bacteria</taxon>
        <taxon>Bacillati</taxon>
        <taxon>Bacillota</taxon>
        <taxon>Clostridia</taxon>
        <taxon>Eubacteriales</taxon>
        <taxon>Oscillospiraceae</taxon>
        <taxon>Anaerotruncus</taxon>
    </lineage>
</organism>
<comment type="caution">
    <text evidence="2">The sequence shown here is derived from an EMBL/GenBank/DDBJ whole genome shotgun (WGS) entry which is preliminary data.</text>
</comment>
<dbReference type="RefSeq" id="WP_006873925.1">
    <property type="nucleotide sequence ID" value="NZ_CP102255.1"/>
</dbReference>
<gene>
    <name evidence="2" type="ORF">D3Z39_16620</name>
</gene>
<protein>
    <submittedName>
        <fullName evidence="2">Helix-turn-helix domain-containing protein</fullName>
    </submittedName>
</protein>
<dbReference type="PROSITE" id="PS50943">
    <property type="entry name" value="HTH_CROC1"/>
    <property type="match status" value="1"/>
</dbReference>
<dbReference type="AlphaFoldDB" id="A0A845RS44"/>
<dbReference type="Pfam" id="PF01381">
    <property type="entry name" value="HTH_3"/>
    <property type="match status" value="1"/>
</dbReference>
<proteinExistence type="predicted"/>
<reference evidence="2 3" key="1">
    <citation type="submission" date="2018-08" db="EMBL/GenBank/DDBJ databases">
        <title>Murine metabolic-syndrome-specific gut microbial biobank.</title>
        <authorList>
            <person name="Liu C."/>
        </authorList>
    </citation>
    <scope>NUCLEOTIDE SEQUENCE [LARGE SCALE GENOMIC DNA]</scope>
    <source>
        <strain evidence="2 3">X69</strain>
    </source>
</reference>
<dbReference type="SMART" id="SM00530">
    <property type="entry name" value="HTH_XRE"/>
    <property type="match status" value="1"/>
</dbReference>
<feature type="domain" description="HTH cro/C1-type" evidence="1">
    <location>
        <begin position="9"/>
        <end position="64"/>
    </location>
</feature>
<dbReference type="GO" id="GO:0003677">
    <property type="term" value="F:DNA binding"/>
    <property type="evidence" value="ECO:0007669"/>
    <property type="project" value="InterPro"/>
</dbReference>
<evidence type="ECO:0000313" key="3">
    <source>
        <dbReference type="Proteomes" id="UP000446348"/>
    </source>
</evidence>
<accession>A0A845RS44</accession>
<dbReference type="InterPro" id="IPR001387">
    <property type="entry name" value="Cro/C1-type_HTH"/>
</dbReference>